<reference evidence="1 2" key="1">
    <citation type="submission" date="2024-09" db="EMBL/GenBank/DDBJ databases">
        <authorList>
            <person name="Sun Q."/>
            <person name="Mori K."/>
        </authorList>
    </citation>
    <scope>NUCLEOTIDE SEQUENCE [LARGE SCALE GENOMIC DNA]</scope>
    <source>
        <strain evidence="1 2">KCTC 23279</strain>
    </source>
</reference>
<accession>A0ABV6EPJ2</accession>
<dbReference type="RefSeq" id="WP_378385624.1">
    <property type="nucleotide sequence ID" value="NZ_JBHLWM010000001.1"/>
</dbReference>
<organism evidence="1 2">
    <name type="scientific">Rhodopseudomonas telluris</name>
    <dbReference type="NCBI Taxonomy" id="644215"/>
    <lineage>
        <taxon>Bacteria</taxon>
        <taxon>Pseudomonadati</taxon>
        <taxon>Pseudomonadota</taxon>
        <taxon>Alphaproteobacteria</taxon>
        <taxon>Hyphomicrobiales</taxon>
        <taxon>Nitrobacteraceae</taxon>
        <taxon>Rhodopseudomonas</taxon>
    </lineage>
</organism>
<gene>
    <name evidence="1" type="ORF">ACFFJ6_06695</name>
</gene>
<dbReference type="Proteomes" id="UP001589775">
    <property type="component" value="Unassembled WGS sequence"/>
</dbReference>
<protein>
    <submittedName>
        <fullName evidence="1">Uncharacterized protein</fullName>
    </submittedName>
</protein>
<evidence type="ECO:0000313" key="1">
    <source>
        <dbReference type="EMBL" id="MFC0240148.1"/>
    </source>
</evidence>
<comment type="caution">
    <text evidence="1">The sequence shown here is derived from an EMBL/GenBank/DDBJ whole genome shotgun (WGS) entry which is preliminary data.</text>
</comment>
<evidence type="ECO:0000313" key="2">
    <source>
        <dbReference type="Proteomes" id="UP001589775"/>
    </source>
</evidence>
<proteinExistence type="predicted"/>
<keyword evidence="2" id="KW-1185">Reference proteome</keyword>
<name>A0ABV6EPJ2_9BRAD</name>
<sequence>MAGCGCPALAFISLLFHLLERRPLLRDGVVSLKFEDERMRGVVPDERIIAELGLKLFASPTRIGDISSDGAAIIYDSLYGFACRNEDAAERVRRLVATRSRDW</sequence>
<dbReference type="EMBL" id="JBHLWM010000001">
    <property type="protein sequence ID" value="MFC0240148.1"/>
    <property type="molecule type" value="Genomic_DNA"/>
</dbReference>